<comment type="caution">
    <text evidence="4">The sequence shown here is derived from an EMBL/GenBank/DDBJ whole genome shotgun (WGS) entry which is preliminary data.</text>
</comment>
<dbReference type="Pfam" id="PF13373">
    <property type="entry name" value="Dsc3_C"/>
    <property type="match status" value="1"/>
</dbReference>
<keyword evidence="5" id="KW-1185">Reference proteome</keyword>
<dbReference type="Proteomes" id="UP000306050">
    <property type="component" value="Chromosome SGRAM_6"/>
</dbReference>
<dbReference type="InterPro" id="IPR045226">
    <property type="entry name" value="Dsc3"/>
</dbReference>
<feature type="compositionally biased region" description="Pro residues" evidence="1">
    <location>
        <begin position="94"/>
        <end position="108"/>
    </location>
</feature>
<accession>A0A4U7KN67</accession>
<feature type="compositionally biased region" description="Acidic residues" evidence="1">
    <location>
        <begin position="215"/>
        <end position="225"/>
    </location>
</feature>
<feature type="domain" description="Ubiquitin-like" evidence="3">
    <location>
        <begin position="144"/>
        <end position="181"/>
    </location>
</feature>
<dbReference type="PANTHER" id="PTHR28049:SF1">
    <property type="entry name" value="DSC E3 UBIQUITIN LIGASE COMPLEX SUBUNIT 3"/>
    <property type="match status" value="1"/>
</dbReference>
<evidence type="ECO:0000256" key="2">
    <source>
        <dbReference type="SAM" id="Phobius"/>
    </source>
</evidence>
<feature type="region of interest" description="Disordered" evidence="1">
    <location>
        <begin position="264"/>
        <end position="293"/>
    </location>
</feature>
<feature type="region of interest" description="Disordered" evidence="1">
    <location>
        <begin position="1"/>
        <end position="27"/>
    </location>
</feature>
<feature type="compositionally biased region" description="Polar residues" evidence="1">
    <location>
        <begin position="270"/>
        <end position="283"/>
    </location>
</feature>
<feature type="compositionally biased region" description="Polar residues" evidence="1">
    <location>
        <begin position="323"/>
        <end position="337"/>
    </location>
</feature>
<dbReference type="GeneID" id="40728196"/>
<proteinExistence type="predicted"/>
<dbReference type="EMBL" id="SRRM01000019">
    <property type="protein sequence ID" value="TKY85761.1"/>
    <property type="molecule type" value="Genomic_DNA"/>
</dbReference>
<evidence type="ECO:0000256" key="1">
    <source>
        <dbReference type="SAM" id="MobiDB-lite"/>
    </source>
</evidence>
<evidence type="ECO:0000313" key="4">
    <source>
        <dbReference type="EMBL" id="TKY85761.1"/>
    </source>
</evidence>
<feature type="region of interest" description="Disordered" evidence="1">
    <location>
        <begin position="206"/>
        <end position="248"/>
    </location>
</feature>
<protein>
    <recommendedName>
        <fullName evidence="3">Ubiquitin-like domain-containing protein</fullName>
    </recommendedName>
</protein>
<dbReference type="PANTHER" id="PTHR28049">
    <property type="entry name" value="TRANSMEMBRANE PROTEIN YOR223W"/>
    <property type="match status" value="1"/>
</dbReference>
<dbReference type="GO" id="GO:0044695">
    <property type="term" value="C:Dsc E3 ubiquitin ligase complex"/>
    <property type="evidence" value="ECO:0007669"/>
    <property type="project" value="InterPro"/>
</dbReference>
<reference evidence="4 5" key="1">
    <citation type="submission" date="2019-05" db="EMBL/GenBank/DDBJ databases">
        <title>Sporisorium graminicola CBS 10092 draft sequencing and annotation.</title>
        <authorList>
            <person name="Solano-Gonzalez S."/>
            <person name="Caddick M.X."/>
            <person name="Darby A."/>
        </authorList>
    </citation>
    <scope>NUCLEOTIDE SEQUENCE [LARGE SCALE GENOMIC DNA]</scope>
    <source>
        <strain evidence="4 5">CBS 10092</strain>
    </source>
</reference>
<dbReference type="RefSeq" id="XP_029737746.1">
    <property type="nucleotide sequence ID" value="XM_029885894.1"/>
</dbReference>
<feature type="region of interest" description="Disordered" evidence="1">
    <location>
        <begin position="88"/>
        <end position="120"/>
    </location>
</feature>
<keyword evidence="2" id="KW-1133">Transmembrane helix</keyword>
<dbReference type="InterPro" id="IPR000626">
    <property type="entry name" value="Ubiquitin-like_dom"/>
</dbReference>
<evidence type="ECO:0000313" key="5">
    <source>
        <dbReference type="Proteomes" id="UP000306050"/>
    </source>
</evidence>
<feature type="region of interest" description="Disordered" evidence="1">
    <location>
        <begin position="322"/>
        <end position="368"/>
    </location>
</feature>
<dbReference type="OrthoDB" id="2556122at2759"/>
<dbReference type="GO" id="GO:0005783">
    <property type="term" value="C:endoplasmic reticulum"/>
    <property type="evidence" value="ECO:0007669"/>
    <property type="project" value="TreeGrafter"/>
</dbReference>
<dbReference type="PROSITE" id="PS50053">
    <property type="entry name" value="UBIQUITIN_2"/>
    <property type="match status" value="1"/>
</dbReference>
<dbReference type="KEGG" id="sgra:EX895_005301"/>
<evidence type="ECO:0000259" key="3">
    <source>
        <dbReference type="PROSITE" id="PS50053"/>
    </source>
</evidence>
<sequence>MIHAQSYNDDDALRLDLGEGPSTPSLHTSIRVRPITIRFTEPGVRDLHLRLHSVTSLRALSHSTSNSTGEQQQPQQQAGGLIFDFEAEQHPDTSPAPSPPPPQPPQPPLVAASAQPLDGSKAEGARNLVHEVFDVLNADGLMGDESVRSLKAKMERHRQGVQSRRLRLIHAGRILMDGVRLVGYLEELDARTRVQSRQTFRQLALDADGQKAGEGEESDEDSEEQEQGRRSGAADEEDGTVQRDAVEKREMSVRELVDWLSAQAEEPATDATSGGDSCSTLNARHTGGKGKKREPACYSELVRVAIRTAPTVYIQCSVGERITQPSPTSPHGTTHSADPTDVHGATGAPPLDSSSTSSLTAEDEDDRNRGFNRLLDAGLTPEEISTIRTQFRTSHPLATTYDLIQAREHAQHLLAMEESWMDTFSSPNPTAGGAAAAAHDPVAGGGDFGDAPGGASRAYSTVMQGLMVGFFLPPLVPLFWFRDKPHPSSLPRGGEPREAEDDEDDEQQWENERSAMTRESVLGSTMQISILFGLVANLIMGVFRFIW</sequence>
<feature type="compositionally biased region" description="Acidic residues" evidence="1">
    <location>
        <begin position="498"/>
        <end position="509"/>
    </location>
</feature>
<organism evidence="4 5">
    <name type="scientific">Sporisorium graminicola</name>
    <dbReference type="NCBI Taxonomy" id="280036"/>
    <lineage>
        <taxon>Eukaryota</taxon>
        <taxon>Fungi</taxon>
        <taxon>Dikarya</taxon>
        <taxon>Basidiomycota</taxon>
        <taxon>Ustilaginomycotina</taxon>
        <taxon>Ustilaginomycetes</taxon>
        <taxon>Ustilaginales</taxon>
        <taxon>Ustilaginaceae</taxon>
        <taxon>Sporisorium</taxon>
    </lineage>
</organism>
<dbReference type="InterPro" id="IPR025390">
    <property type="entry name" value="Dsc3_C"/>
</dbReference>
<gene>
    <name evidence="4" type="ORF">EX895_005301</name>
</gene>
<dbReference type="CDD" id="cd17039">
    <property type="entry name" value="Ubl_ubiquitin_like"/>
    <property type="match status" value="1"/>
</dbReference>
<dbReference type="AlphaFoldDB" id="A0A4U7KN67"/>
<keyword evidence="2" id="KW-0812">Transmembrane</keyword>
<keyword evidence="2" id="KW-0472">Membrane</keyword>
<feature type="transmembrane region" description="Helical" evidence="2">
    <location>
        <begin position="528"/>
        <end position="546"/>
    </location>
</feature>
<feature type="region of interest" description="Disordered" evidence="1">
    <location>
        <begin position="488"/>
        <end position="517"/>
    </location>
</feature>
<name>A0A4U7KN67_9BASI</name>
<feature type="compositionally biased region" description="Low complexity" evidence="1">
    <location>
        <begin position="348"/>
        <end position="360"/>
    </location>
</feature>